<gene>
    <name evidence="3" type="ORF">EV139_1719</name>
</gene>
<dbReference type="PANTHER" id="PTHR47505:SF1">
    <property type="entry name" value="DNA UTILIZATION PROTEIN YHGH"/>
    <property type="match status" value="1"/>
</dbReference>
<evidence type="ECO:0000313" key="4">
    <source>
        <dbReference type="Proteomes" id="UP000291832"/>
    </source>
</evidence>
<dbReference type="InterPro" id="IPR051910">
    <property type="entry name" value="ComF/GntX_DNA_util-trans"/>
</dbReference>
<dbReference type="SUPFAM" id="SSF53271">
    <property type="entry name" value="PRTase-like"/>
    <property type="match status" value="1"/>
</dbReference>
<dbReference type="RefSeq" id="WP_130453880.1">
    <property type="nucleotide sequence ID" value="NZ_QYAG01000001.1"/>
</dbReference>
<dbReference type="GO" id="GO:0016757">
    <property type="term" value="F:glycosyltransferase activity"/>
    <property type="evidence" value="ECO:0007669"/>
    <property type="project" value="UniProtKB-KW"/>
</dbReference>
<organism evidence="3 4">
    <name type="scientific">Leucobacter luti</name>
    <dbReference type="NCBI Taxonomy" id="340320"/>
    <lineage>
        <taxon>Bacteria</taxon>
        <taxon>Bacillati</taxon>
        <taxon>Actinomycetota</taxon>
        <taxon>Actinomycetes</taxon>
        <taxon>Micrococcales</taxon>
        <taxon>Microbacteriaceae</taxon>
        <taxon>Leucobacter</taxon>
    </lineage>
</organism>
<proteinExistence type="inferred from homology"/>
<dbReference type="PANTHER" id="PTHR47505">
    <property type="entry name" value="DNA UTILIZATION PROTEIN YHGH"/>
    <property type="match status" value="1"/>
</dbReference>
<dbReference type="InterPro" id="IPR029057">
    <property type="entry name" value="PRTase-like"/>
</dbReference>
<dbReference type="EMBL" id="SHKI01000004">
    <property type="protein sequence ID" value="RZT66283.1"/>
    <property type="molecule type" value="Genomic_DNA"/>
</dbReference>
<comment type="similarity">
    <text evidence="1">Belongs to the ComF/GntX family.</text>
</comment>
<name>A0A4Q7TZ75_9MICO</name>
<dbReference type="AlphaFoldDB" id="A0A4Q7TZ75"/>
<evidence type="ECO:0000259" key="2">
    <source>
        <dbReference type="Pfam" id="PF00156"/>
    </source>
</evidence>
<accession>A0A4Q7TZ75</accession>
<dbReference type="OrthoDB" id="5242900at2"/>
<sequence>MPITPILHELLLDLLALLWPTECVGCGAADRECCASCLRALRAARPGHPPQLGTPCFARAEYAGVMRAVLVALKHGGRVRFARELGAQLSVPLHAARAQCGAARPPVIVPAPSRPASVRRRGFRHVELLVAAALRAQRRRGSPMPTVLRALRTTRGRRGQVGLGPAERARNAGLLGLRRTARAALRGREVILVDDVLTTGATVLAARDTLTAAGARVVAIVVLCVAERAPPPGN</sequence>
<keyword evidence="3" id="KW-0808">Transferase</keyword>
<keyword evidence="3" id="KW-0328">Glycosyltransferase</keyword>
<comment type="caution">
    <text evidence="3">The sequence shown here is derived from an EMBL/GenBank/DDBJ whole genome shotgun (WGS) entry which is preliminary data.</text>
</comment>
<dbReference type="Proteomes" id="UP000291832">
    <property type="component" value="Unassembled WGS sequence"/>
</dbReference>
<evidence type="ECO:0000256" key="1">
    <source>
        <dbReference type="ARBA" id="ARBA00008007"/>
    </source>
</evidence>
<evidence type="ECO:0000313" key="3">
    <source>
        <dbReference type="EMBL" id="RZT66283.1"/>
    </source>
</evidence>
<protein>
    <submittedName>
        <fullName evidence="3">Putative amidophosphoribosyltransferase</fullName>
    </submittedName>
</protein>
<reference evidence="3 4" key="1">
    <citation type="journal article" date="2015" name="Stand. Genomic Sci.">
        <title>Genomic Encyclopedia of Bacterial and Archaeal Type Strains, Phase III: the genomes of soil and plant-associated and newly described type strains.</title>
        <authorList>
            <person name="Whitman W.B."/>
            <person name="Woyke T."/>
            <person name="Klenk H.P."/>
            <person name="Zhou Y."/>
            <person name="Lilburn T.G."/>
            <person name="Beck B.J."/>
            <person name="De Vos P."/>
            <person name="Vandamme P."/>
            <person name="Eisen J.A."/>
            <person name="Garrity G."/>
            <person name="Hugenholtz P."/>
            <person name="Kyrpides N.C."/>
        </authorList>
    </citation>
    <scope>NUCLEOTIDE SEQUENCE [LARGE SCALE GENOMIC DNA]</scope>
    <source>
        <strain evidence="3 4">RF6</strain>
    </source>
</reference>
<dbReference type="InterPro" id="IPR000836">
    <property type="entry name" value="PRTase_dom"/>
</dbReference>
<dbReference type="Pfam" id="PF00156">
    <property type="entry name" value="Pribosyltran"/>
    <property type="match status" value="1"/>
</dbReference>
<dbReference type="CDD" id="cd06223">
    <property type="entry name" value="PRTases_typeI"/>
    <property type="match status" value="1"/>
</dbReference>
<feature type="domain" description="Phosphoribosyltransferase" evidence="2">
    <location>
        <begin position="172"/>
        <end position="224"/>
    </location>
</feature>
<keyword evidence="4" id="KW-1185">Reference proteome</keyword>
<dbReference type="Gene3D" id="3.40.50.2020">
    <property type="match status" value="1"/>
</dbReference>